<name>A0A1H6KGQ6_9GAMM</name>
<accession>A0A1H6KGQ6</accession>
<protein>
    <submittedName>
        <fullName evidence="4">Uncharacterized damage-inducible protein DinB (Forms a four-helix bundle)</fullName>
    </submittedName>
</protein>
<reference evidence="5" key="1">
    <citation type="submission" date="2016-10" db="EMBL/GenBank/DDBJ databases">
        <authorList>
            <person name="Varghese N."/>
            <person name="Submissions S."/>
        </authorList>
    </citation>
    <scope>NUCLEOTIDE SEQUENCE [LARGE SCALE GENOMIC DNA]</scope>
    <source>
        <strain evidence="5">DSM 17616</strain>
    </source>
</reference>
<dbReference type="STRING" id="173990.SAMN05660691_01188"/>
<evidence type="ECO:0000256" key="1">
    <source>
        <dbReference type="ARBA" id="ARBA00008635"/>
    </source>
</evidence>
<keyword evidence="5" id="KW-1185">Reference proteome</keyword>
<dbReference type="InterPro" id="IPR007837">
    <property type="entry name" value="DinB"/>
</dbReference>
<gene>
    <name evidence="4" type="ORF">SAMN05660691_01188</name>
</gene>
<evidence type="ECO:0000313" key="4">
    <source>
        <dbReference type="EMBL" id="SEH74356.1"/>
    </source>
</evidence>
<dbReference type="OrthoDB" id="9807509at2"/>
<comment type="similarity">
    <text evidence="1">Belongs to the DinB family.</text>
</comment>
<feature type="binding site" evidence="3">
    <location>
        <position position="51"/>
    </location>
    <ligand>
        <name>a divalent metal cation</name>
        <dbReference type="ChEBI" id="CHEBI:60240"/>
    </ligand>
</feature>
<evidence type="ECO:0000256" key="3">
    <source>
        <dbReference type="PIRSR" id="PIRSR607837-1"/>
    </source>
</evidence>
<evidence type="ECO:0000313" key="5">
    <source>
        <dbReference type="Proteomes" id="UP000199371"/>
    </source>
</evidence>
<dbReference type="RefSeq" id="WP_092791487.1">
    <property type="nucleotide sequence ID" value="NZ_FNXF01000003.1"/>
</dbReference>
<dbReference type="Proteomes" id="UP000199371">
    <property type="component" value="Unassembled WGS sequence"/>
</dbReference>
<feature type="binding site" evidence="3">
    <location>
        <position position="151"/>
    </location>
    <ligand>
        <name>a divalent metal cation</name>
        <dbReference type="ChEBI" id="CHEBI:60240"/>
    </ligand>
</feature>
<evidence type="ECO:0000256" key="2">
    <source>
        <dbReference type="ARBA" id="ARBA00022723"/>
    </source>
</evidence>
<keyword evidence="2 3" id="KW-0479">Metal-binding</keyword>
<feature type="binding site" evidence="3">
    <location>
        <position position="147"/>
    </location>
    <ligand>
        <name>a divalent metal cation</name>
        <dbReference type="ChEBI" id="CHEBI:60240"/>
    </ligand>
</feature>
<proteinExistence type="inferred from homology"/>
<dbReference type="InterPro" id="IPR034660">
    <property type="entry name" value="DinB/YfiT-like"/>
</dbReference>
<dbReference type="GO" id="GO:0046872">
    <property type="term" value="F:metal ion binding"/>
    <property type="evidence" value="ECO:0007669"/>
    <property type="project" value="UniProtKB-KW"/>
</dbReference>
<dbReference type="AlphaFoldDB" id="A0A1H6KGQ6"/>
<dbReference type="PANTHER" id="PTHR37302:SF1">
    <property type="entry name" value="PROTEIN DINB"/>
    <property type="match status" value="1"/>
</dbReference>
<dbReference type="SUPFAM" id="SSF109854">
    <property type="entry name" value="DinB/YfiT-like putative metalloenzymes"/>
    <property type="match status" value="1"/>
</dbReference>
<sequence length="176" mass="19862">MGSHQQQMCGFAKYNLEFNHRLFTLVAGLSDSERKKELGAFFGSVHATLNHILLADRIWLGRFATAFPAMASLQQAELVQQFSSLRDELYADFTELSAQRVATDRVITRFAAELTDVQLASRMKYSNSQGQLREHATWVAVAHMFNHQTHHRGQLTTLLHQLGHDVGVTDFVAYAV</sequence>
<dbReference type="Pfam" id="PF05163">
    <property type="entry name" value="DinB"/>
    <property type="match status" value="1"/>
</dbReference>
<dbReference type="EMBL" id="FNXF01000003">
    <property type="protein sequence ID" value="SEH74356.1"/>
    <property type="molecule type" value="Genomic_DNA"/>
</dbReference>
<organism evidence="4 5">
    <name type="scientific">Rheinheimera pacifica</name>
    <dbReference type="NCBI Taxonomy" id="173990"/>
    <lineage>
        <taxon>Bacteria</taxon>
        <taxon>Pseudomonadati</taxon>
        <taxon>Pseudomonadota</taxon>
        <taxon>Gammaproteobacteria</taxon>
        <taxon>Chromatiales</taxon>
        <taxon>Chromatiaceae</taxon>
        <taxon>Rheinheimera</taxon>
    </lineage>
</organism>
<dbReference type="Gene3D" id="1.20.120.450">
    <property type="entry name" value="dinb family like domain"/>
    <property type="match status" value="1"/>
</dbReference>
<dbReference type="PANTHER" id="PTHR37302">
    <property type="entry name" value="SLR1116 PROTEIN"/>
    <property type="match status" value="1"/>
</dbReference>